<accession>A0A2H3J132</accession>
<evidence type="ECO:0000313" key="2">
    <source>
        <dbReference type="EMBL" id="PCH35896.1"/>
    </source>
</evidence>
<keyword evidence="3" id="KW-1185">Reference proteome</keyword>
<feature type="compositionally biased region" description="Basic and acidic residues" evidence="1">
    <location>
        <begin position="254"/>
        <end position="268"/>
    </location>
</feature>
<dbReference type="OrthoDB" id="630188at2759"/>
<proteinExistence type="predicted"/>
<organism evidence="2 3">
    <name type="scientific">Wolfiporia cocos (strain MD-104)</name>
    <name type="common">Brown rot fungus</name>
    <dbReference type="NCBI Taxonomy" id="742152"/>
    <lineage>
        <taxon>Eukaryota</taxon>
        <taxon>Fungi</taxon>
        <taxon>Dikarya</taxon>
        <taxon>Basidiomycota</taxon>
        <taxon>Agaricomycotina</taxon>
        <taxon>Agaricomycetes</taxon>
        <taxon>Polyporales</taxon>
        <taxon>Phaeolaceae</taxon>
        <taxon>Wolfiporia</taxon>
    </lineage>
</organism>
<protein>
    <submittedName>
        <fullName evidence="2">Uncharacterized protein</fullName>
    </submittedName>
</protein>
<name>A0A2H3J132_WOLCO</name>
<feature type="region of interest" description="Disordered" evidence="1">
    <location>
        <begin position="1"/>
        <end position="33"/>
    </location>
</feature>
<dbReference type="AlphaFoldDB" id="A0A2H3J132"/>
<gene>
    <name evidence="2" type="ORF">WOLCODRAFT_156595</name>
</gene>
<dbReference type="Proteomes" id="UP000218811">
    <property type="component" value="Unassembled WGS sequence"/>
</dbReference>
<dbReference type="STRING" id="742152.A0A2H3J132"/>
<reference evidence="2 3" key="1">
    <citation type="journal article" date="2012" name="Science">
        <title>The Paleozoic origin of enzymatic lignin decomposition reconstructed from 31 fungal genomes.</title>
        <authorList>
            <person name="Floudas D."/>
            <person name="Binder M."/>
            <person name="Riley R."/>
            <person name="Barry K."/>
            <person name="Blanchette R.A."/>
            <person name="Henrissat B."/>
            <person name="Martinez A.T."/>
            <person name="Otillar R."/>
            <person name="Spatafora J.W."/>
            <person name="Yadav J.S."/>
            <person name="Aerts A."/>
            <person name="Benoit I."/>
            <person name="Boyd A."/>
            <person name="Carlson A."/>
            <person name="Copeland A."/>
            <person name="Coutinho P.M."/>
            <person name="de Vries R.P."/>
            <person name="Ferreira P."/>
            <person name="Findley K."/>
            <person name="Foster B."/>
            <person name="Gaskell J."/>
            <person name="Glotzer D."/>
            <person name="Gorecki P."/>
            <person name="Heitman J."/>
            <person name="Hesse C."/>
            <person name="Hori C."/>
            <person name="Igarashi K."/>
            <person name="Jurgens J.A."/>
            <person name="Kallen N."/>
            <person name="Kersten P."/>
            <person name="Kohler A."/>
            <person name="Kuees U."/>
            <person name="Kumar T.K.A."/>
            <person name="Kuo A."/>
            <person name="LaButti K."/>
            <person name="Larrondo L.F."/>
            <person name="Lindquist E."/>
            <person name="Ling A."/>
            <person name="Lombard V."/>
            <person name="Lucas S."/>
            <person name="Lundell T."/>
            <person name="Martin R."/>
            <person name="McLaughlin D.J."/>
            <person name="Morgenstern I."/>
            <person name="Morin E."/>
            <person name="Murat C."/>
            <person name="Nagy L.G."/>
            <person name="Nolan M."/>
            <person name="Ohm R.A."/>
            <person name="Patyshakuliyeva A."/>
            <person name="Rokas A."/>
            <person name="Ruiz-Duenas F.J."/>
            <person name="Sabat G."/>
            <person name="Salamov A."/>
            <person name="Samejima M."/>
            <person name="Schmutz J."/>
            <person name="Slot J.C."/>
            <person name="St John F."/>
            <person name="Stenlid J."/>
            <person name="Sun H."/>
            <person name="Sun S."/>
            <person name="Syed K."/>
            <person name="Tsang A."/>
            <person name="Wiebenga A."/>
            <person name="Young D."/>
            <person name="Pisabarro A."/>
            <person name="Eastwood D.C."/>
            <person name="Martin F."/>
            <person name="Cullen D."/>
            <person name="Grigoriev I.V."/>
            <person name="Hibbett D.S."/>
        </authorList>
    </citation>
    <scope>NUCLEOTIDE SEQUENCE [LARGE SCALE GENOMIC DNA]</scope>
    <source>
        <strain evidence="2 3">MD-104</strain>
    </source>
</reference>
<feature type="region of interest" description="Disordered" evidence="1">
    <location>
        <begin position="228"/>
        <end position="272"/>
    </location>
</feature>
<evidence type="ECO:0000256" key="1">
    <source>
        <dbReference type="SAM" id="MobiDB-lite"/>
    </source>
</evidence>
<dbReference type="EMBL" id="KB467865">
    <property type="protein sequence ID" value="PCH35896.1"/>
    <property type="molecule type" value="Genomic_DNA"/>
</dbReference>
<sequence>MTFGSAPVDKTLGGFAHSRLPHPPARRSRTSPLLPSPVALVSLPPQPRVRASCPPRAYADVPCVPRATVPASAARASLRVHTKENALASARSKGCVSSRDFWPDELEVMSGEDCALRPHSAAALTKDIFRNGWQLLIGGYSCTPSDDFSPLLAATCLRPGPGGVVRYAQRAVVRKDGTRYLGYTAVVHRLHQGYHFSLPCLPFPQLYLYPSSPLLPALSIQRAGVQHHRHAARDLPPGGPASRQGGARGSVCRAVHDKQSRDERKRGSSADAGELRPLFSGEMFQSFSPSFYVRELLLVPASLCYGKPVVSTGGHCTTTLLSGLADASLPANGAENEIVFCGCGTLMGMRAVQAGEMDRAFESVLASLRFPDIHFLPIDRSARMRDCLHIMTGAGMLEGWTDYIWRLVSRELPVHPMRSPAVLTAHINICCGWAGGEIRCFVVGAPLRSVY</sequence>
<evidence type="ECO:0000313" key="3">
    <source>
        <dbReference type="Proteomes" id="UP000218811"/>
    </source>
</evidence>